<reference evidence="2 3" key="1">
    <citation type="submission" date="2017-03" db="EMBL/GenBank/DDBJ databases">
        <title>Lifting the veil on microbial sulfur biogeochemistry in mining wastewaters.</title>
        <authorList>
            <person name="Kantor R.S."/>
            <person name="Colenbrander Nelson T."/>
            <person name="Marshall S."/>
            <person name="Bennett D."/>
            <person name="Apte S."/>
            <person name="Camacho D."/>
            <person name="Thomas B.C."/>
            <person name="Warren L.A."/>
            <person name="Banfield J.F."/>
        </authorList>
    </citation>
    <scope>NUCLEOTIDE SEQUENCE [LARGE SCALE GENOMIC DNA]</scope>
    <source>
        <strain evidence="2">32-68-21</strain>
    </source>
</reference>
<protein>
    <submittedName>
        <fullName evidence="2">Uncharacterized protein</fullName>
    </submittedName>
</protein>
<dbReference type="AlphaFoldDB" id="A0A258HGE3"/>
<evidence type="ECO:0000256" key="1">
    <source>
        <dbReference type="SAM" id="Phobius"/>
    </source>
</evidence>
<feature type="transmembrane region" description="Helical" evidence="1">
    <location>
        <begin position="93"/>
        <end position="110"/>
    </location>
</feature>
<gene>
    <name evidence="2" type="ORF">B7Y86_13820</name>
</gene>
<feature type="transmembrane region" description="Helical" evidence="1">
    <location>
        <begin position="20"/>
        <end position="38"/>
    </location>
</feature>
<dbReference type="NCBIfam" id="NF041730">
    <property type="entry name" value="XrtH_assoc"/>
    <property type="match status" value="1"/>
</dbReference>
<dbReference type="Proteomes" id="UP000216147">
    <property type="component" value="Unassembled WGS sequence"/>
</dbReference>
<keyword evidence="1" id="KW-0812">Transmembrane</keyword>
<sequence>MSLLSRFAARTPEEAARRRFGVWAGLALVVLLPLWWMWGADLVAGLLRPVVGLVLRLFGLTGRIDVLEGGDWSIGTYLTQGGEPINYGMSKEGLRRLLLGFPLTLAFLSAPPRPVRPWRAAAISIPVLCLVFAVCVGLVVWGELAPMLAPDLAGAAMTVTTRPDQPPLPGFVSQIVIVGRAIALSVATLITALILWAALNPAGMKTLVAEIKD</sequence>
<feature type="transmembrane region" description="Helical" evidence="1">
    <location>
        <begin position="171"/>
        <end position="199"/>
    </location>
</feature>
<keyword evidence="1" id="KW-1133">Transmembrane helix</keyword>
<accession>A0A258HGE3</accession>
<evidence type="ECO:0000313" key="2">
    <source>
        <dbReference type="EMBL" id="OYX55398.1"/>
    </source>
</evidence>
<name>A0A258HGE3_9CAUL</name>
<proteinExistence type="predicted"/>
<organism evidence="2 3">
    <name type="scientific">Brevundimonas subvibrioides</name>
    <dbReference type="NCBI Taxonomy" id="74313"/>
    <lineage>
        <taxon>Bacteria</taxon>
        <taxon>Pseudomonadati</taxon>
        <taxon>Pseudomonadota</taxon>
        <taxon>Alphaproteobacteria</taxon>
        <taxon>Caulobacterales</taxon>
        <taxon>Caulobacteraceae</taxon>
        <taxon>Brevundimonas</taxon>
    </lineage>
</organism>
<evidence type="ECO:0000313" key="3">
    <source>
        <dbReference type="Proteomes" id="UP000216147"/>
    </source>
</evidence>
<feature type="transmembrane region" description="Helical" evidence="1">
    <location>
        <begin position="122"/>
        <end position="142"/>
    </location>
</feature>
<dbReference type="InterPro" id="IPR049823">
    <property type="entry name" value="XrtH_assoc"/>
</dbReference>
<keyword evidence="1" id="KW-0472">Membrane</keyword>
<comment type="caution">
    <text evidence="2">The sequence shown here is derived from an EMBL/GenBank/DDBJ whole genome shotgun (WGS) entry which is preliminary data.</text>
</comment>
<dbReference type="EMBL" id="NCEQ01000014">
    <property type="protein sequence ID" value="OYX55398.1"/>
    <property type="molecule type" value="Genomic_DNA"/>
</dbReference>